<dbReference type="PANTHER" id="PTHR35690:SF1">
    <property type="entry name" value="OS01G0363500 PROTEIN"/>
    <property type="match status" value="1"/>
</dbReference>
<accession>A0A9K3PC70</accession>
<dbReference type="OrthoDB" id="44190at2759"/>
<reference evidence="2" key="1">
    <citation type="journal article" date="2021" name="Sci. Rep.">
        <title>Diploid genomic architecture of Nitzschia inconspicua, an elite biomass production diatom.</title>
        <authorList>
            <person name="Oliver A."/>
            <person name="Podell S."/>
            <person name="Pinowska A."/>
            <person name="Traller J.C."/>
            <person name="Smith S.R."/>
            <person name="McClure R."/>
            <person name="Beliaev A."/>
            <person name="Bohutskyi P."/>
            <person name="Hill E.A."/>
            <person name="Rabines A."/>
            <person name="Zheng H."/>
            <person name="Allen L.Z."/>
            <person name="Kuo A."/>
            <person name="Grigoriev I.V."/>
            <person name="Allen A.E."/>
            <person name="Hazlebeck D."/>
            <person name="Allen E.E."/>
        </authorList>
    </citation>
    <scope>NUCLEOTIDE SEQUENCE</scope>
    <source>
        <strain evidence="2">Hildebrandi</strain>
    </source>
</reference>
<evidence type="ECO:0008006" key="4">
    <source>
        <dbReference type="Google" id="ProtNLM"/>
    </source>
</evidence>
<protein>
    <recommendedName>
        <fullName evidence="4">Plastid lipid-associated protein/fibrillin conserved domain-containing protein</fullName>
    </recommendedName>
</protein>
<dbReference type="AlphaFoldDB" id="A0A9K3PC70"/>
<evidence type="ECO:0000313" key="2">
    <source>
        <dbReference type="EMBL" id="KAG7341620.1"/>
    </source>
</evidence>
<dbReference type="PANTHER" id="PTHR35690">
    <property type="entry name" value="OS01G0363500 PROTEIN"/>
    <property type="match status" value="1"/>
</dbReference>
<organism evidence="2 3">
    <name type="scientific">Nitzschia inconspicua</name>
    <dbReference type="NCBI Taxonomy" id="303405"/>
    <lineage>
        <taxon>Eukaryota</taxon>
        <taxon>Sar</taxon>
        <taxon>Stramenopiles</taxon>
        <taxon>Ochrophyta</taxon>
        <taxon>Bacillariophyta</taxon>
        <taxon>Bacillariophyceae</taxon>
        <taxon>Bacillariophycidae</taxon>
        <taxon>Bacillariales</taxon>
        <taxon>Bacillariaceae</taxon>
        <taxon>Nitzschia</taxon>
    </lineage>
</organism>
<sequence length="285" mass="30723">MRSFLPLLLTFVAASVDGFVPSTIKETETIKPSCCHGNSRSLPLLSARASSLLSASTTKQQQDDITSTEDRIATVIALLTRAADTKSEDSDSVVEALLDLEKLTRQQVKQNPSIADATLQALSSNVGDGGGNNDGQSWRLIFTTGTVNTQQKRGGRINYFPIKAIQSFNSNTDPWTIENGIYVGDFCVLKFQGDFDWTVQPSGVTKLTFDFTKLTLLGFLELQLKSGEAASIGASTGLGAESNVQLVEKQGKRAFFNWISADDNIATARGGGGGLALWKRVHKQP</sequence>
<evidence type="ECO:0000313" key="3">
    <source>
        <dbReference type="Proteomes" id="UP000693970"/>
    </source>
</evidence>
<dbReference type="EMBL" id="JAGRRH010000026">
    <property type="protein sequence ID" value="KAG7341620.1"/>
    <property type="molecule type" value="Genomic_DNA"/>
</dbReference>
<feature type="chain" id="PRO_5039898891" description="Plastid lipid-associated protein/fibrillin conserved domain-containing protein" evidence="1">
    <location>
        <begin position="19"/>
        <end position="285"/>
    </location>
</feature>
<gene>
    <name evidence="2" type="ORF">IV203_023573</name>
</gene>
<reference evidence="2" key="2">
    <citation type="submission" date="2021-04" db="EMBL/GenBank/DDBJ databases">
        <authorList>
            <person name="Podell S."/>
        </authorList>
    </citation>
    <scope>NUCLEOTIDE SEQUENCE</scope>
    <source>
        <strain evidence="2">Hildebrandi</strain>
    </source>
</reference>
<name>A0A9K3PC70_9STRA</name>
<keyword evidence="3" id="KW-1185">Reference proteome</keyword>
<comment type="caution">
    <text evidence="2">The sequence shown here is derived from an EMBL/GenBank/DDBJ whole genome shotgun (WGS) entry which is preliminary data.</text>
</comment>
<keyword evidence="1" id="KW-0732">Signal</keyword>
<proteinExistence type="predicted"/>
<dbReference type="Proteomes" id="UP000693970">
    <property type="component" value="Unassembled WGS sequence"/>
</dbReference>
<evidence type="ECO:0000256" key="1">
    <source>
        <dbReference type="SAM" id="SignalP"/>
    </source>
</evidence>
<feature type="signal peptide" evidence="1">
    <location>
        <begin position="1"/>
        <end position="18"/>
    </location>
</feature>